<evidence type="ECO:0000256" key="1">
    <source>
        <dbReference type="SAM" id="MobiDB-lite"/>
    </source>
</evidence>
<sequence length="124" mass="13484">MDDSSGSMQLRELECEMDRLVLDQGPPTGSTLRAGALAAAHLPREDSMGSFSSAPTYFSGLPPPSYKSRPASSRPASILTTSSFGCIDGMNPEQRQLSQKRAAQKQRSMKGRLRKLAKKANIRK</sequence>
<feature type="compositionally biased region" description="Polar residues" evidence="1">
    <location>
        <begin position="70"/>
        <end position="84"/>
    </location>
</feature>
<organism evidence="2 3">
    <name type="scientific">Paraconiothyrium brasiliense</name>
    <dbReference type="NCBI Taxonomy" id="300254"/>
    <lineage>
        <taxon>Eukaryota</taxon>
        <taxon>Fungi</taxon>
        <taxon>Dikarya</taxon>
        <taxon>Ascomycota</taxon>
        <taxon>Pezizomycotina</taxon>
        <taxon>Dothideomycetes</taxon>
        <taxon>Pleosporomycetidae</taxon>
        <taxon>Pleosporales</taxon>
        <taxon>Massarineae</taxon>
        <taxon>Didymosphaeriaceae</taxon>
        <taxon>Paraconiothyrium</taxon>
    </lineage>
</organism>
<name>A0ABR3S1J9_9PLEO</name>
<protein>
    <recommendedName>
        <fullName evidence="4">BZIP domain-containing protein</fullName>
    </recommendedName>
</protein>
<comment type="caution">
    <text evidence="2">The sequence shown here is derived from an EMBL/GenBank/DDBJ whole genome shotgun (WGS) entry which is preliminary data.</text>
</comment>
<dbReference type="Proteomes" id="UP001521785">
    <property type="component" value="Unassembled WGS sequence"/>
</dbReference>
<evidence type="ECO:0008006" key="4">
    <source>
        <dbReference type="Google" id="ProtNLM"/>
    </source>
</evidence>
<proteinExistence type="predicted"/>
<dbReference type="EMBL" id="JAKJXO020000002">
    <property type="protein sequence ID" value="KAL1610530.1"/>
    <property type="molecule type" value="Genomic_DNA"/>
</dbReference>
<gene>
    <name evidence="2" type="ORF">SLS60_002199</name>
</gene>
<evidence type="ECO:0000313" key="3">
    <source>
        <dbReference type="Proteomes" id="UP001521785"/>
    </source>
</evidence>
<keyword evidence="3" id="KW-1185">Reference proteome</keyword>
<feature type="region of interest" description="Disordered" evidence="1">
    <location>
        <begin position="46"/>
        <end position="124"/>
    </location>
</feature>
<reference evidence="2 3" key="1">
    <citation type="submission" date="2024-02" db="EMBL/GenBank/DDBJ databases">
        <title>De novo assembly and annotation of 12 fungi associated with fruit tree decline syndrome in Ontario, Canada.</title>
        <authorList>
            <person name="Sulman M."/>
            <person name="Ellouze W."/>
            <person name="Ilyukhin E."/>
        </authorList>
    </citation>
    <scope>NUCLEOTIDE SEQUENCE [LARGE SCALE GENOMIC DNA]</scope>
    <source>
        <strain evidence="2 3">M42-189</strain>
    </source>
</reference>
<accession>A0ABR3S1J9</accession>
<feature type="compositionally biased region" description="Basic residues" evidence="1">
    <location>
        <begin position="102"/>
        <end position="124"/>
    </location>
</feature>
<evidence type="ECO:0000313" key="2">
    <source>
        <dbReference type="EMBL" id="KAL1610530.1"/>
    </source>
</evidence>